<dbReference type="InterPro" id="IPR018076">
    <property type="entry name" value="T2SS_GspF_dom"/>
</dbReference>
<feature type="transmembrane region" description="Helical" evidence="7">
    <location>
        <begin position="258"/>
        <end position="277"/>
    </location>
</feature>
<reference evidence="9" key="2">
    <citation type="submission" date="2021-04" db="EMBL/GenBank/DDBJ databases">
        <authorList>
            <person name="Dong X."/>
        </authorList>
    </citation>
    <scope>NUCLEOTIDE SEQUENCE</scope>
    <source>
        <strain evidence="9">ZWT</strain>
    </source>
</reference>
<gene>
    <name evidence="9" type="ORF">KDK92_00420</name>
</gene>
<keyword evidence="2" id="KW-1003">Cell membrane</keyword>
<feature type="transmembrane region" description="Helical" evidence="7">
    <location>
        <begin position="96"/>
        <end position="124"/>
    </location>
</feature>
<dbReference type="Proteomes" id="UP001056429">
    <property type="component" value="Unassembled WGS sequence"/>
</dbReference>
<feature type="coiled-coil region" evidence="6">
    <location>
        <begin position="39"/>
        <end position="80"/>
    </location>
</feature>
<keyword evidence="5 7" id="KW-0472">Membrane</keyword>
<evidence type="ECO:0000256" key="1">
    <source>
        <dbReference type="ARBA" id="ARBA00004651"/>
    </source>
</evidence>
<evidence type="ECO:0000313" key="10">
    <source>
        <dbReference type="Proteomes" id="UP001056429"/>
    </source>
</evidence>
<dbReference type="Gene3D" id="1.20.81.30">
    <property type="entry name" value="Type II secretion system (T2SS), domain F"/>
    <property type="match status" value="1"/>
</dbReference>
<evidence type="ECO:0000256" key="5">
    <source>
        <dbReference type="ARBA" id="ARBA00023136"/>
    </source>
</evidence>
<keyword evidence="4 7" id="KW-1133">Transmembrane helix</keyword>
<comment type="subcellular location">
    <subcellularLocation>
        <location evidence="1">Cell membrane</location>
        <topology evidence="1">Multi-pass membrane protein</topology>
    </subcellularLocation>
</comment>
<dbReference type="RefSeq" id="WP_250857028.1">
    <property type="nucleotide sequence ID" value="NZ_JAGSOJ010000001.1"/>
</dbReference>
<evidence type="ECO:0000256" key="7">
    <source>
        <dbReference type="SAM" id="Phobius"/>
    </source>
</evidence>
<reference evidence="9" key="1">
    <citation type="journal article" date="2021" name="mSystems">
        <title>Bacteria and Archaea Synergistically Convert Glycine Betaine to Biogenic Methane in the Formosa Cold Seep of the South China Sea.</title>
        <authorList>
            <person name="Li L."/>
            <person name="Zhang W."/>
            <person name="Zhang S."/>
            <person name="Song L."/>
            <person name="Sun Q."/>
            <person name="Zhang H."/>
            <person name="Xiang H."/>
            <person name="Dong X."/>
        </authorList>
    </citation>
    <scope>NUCLEOTIDE SEQUENCE</scope>
    <source>
        <strain evidence="9">ZWT</strain>
    </source>
</reference>
<dbReference type="Pfam" id="PF00482">
    <property type="entry name" value="T2SSF"/>
    <property type="match status" value="1"/>
</dbReference>
<sequence>MFFFVFCFLLIISMFYYFILSDKRIERRIDYYLEIDKREKKLKNKKEKLSVDKSSLKRLNEIIREKLSNLNQEKTEQMLRSAGVHLNSEEYIMLKWLLATIMGGILYFIANNMIFLILGGIIGYKSPEIWIKRKIKIRILKFNEGLPDMITTIIGSLRSGYSFPQALKVVAEECESPIREEIKILLKEMSYGITMEDALNNLSTRMPSDDLEIMIQAVLIQRQVGGNLAEVLETIVKTIRERIRIQRQVQTLTSQGRLSGRVIGSLPIILGLMIYLINPEYMQSLFENTLGIIMISVGVISGLIGFLLINKLTKIEV</sequence>
<dbReference type="PANTHER" id="PTHR35007:SF1">
    <property type="entry name" value="PILUS ASSEMBLY PROTEIN"/>
    <property type="match status" value="1"/>
</dbReference>
<comment type="caution">
    <text evidence="9">The sequence shown here is derived from an EMBL/GenBank/DDBJ whole genome shotgun (WGS) entry which is preliminary data.</text>
</comment>
<dbReference type="AlphaFoldDB" id="A0A9J6NW86"/>
<dbReference type="EMBL" id="JAGSOJ010000001">
    <property type="protein sequence ID" value="MCM1988185.1"/>
    <property type="molecule type" value="Genomic_DNA"/>
</dbReference>
<dbReference type="InterPro" id="IPR042094">
    <property type="entry name" value="T2SS_GspF_sf"/>
</dbReference>
<dbReference type="GO" id="GO:0005886">
    <property type="term" value="C:plasma membrane"/>
    <property type="evidence" value="ECO:0007669"/>
    <property type="project" value="UniProtKB-SubCell"/>
</dbReference>
<feature type="transmembrane region" description="Helical" evidence="7">
    <location>
        <begin position="289"/>
        <end position="309"/>
    </location>
</feature>
<keyword evidence="10" id="KW-1185">Reference proteome</keyword>
<dbReference type="PANTHER" id="PTHR35007">
    <property type="entry name" value="INTEGRAL MEMBRANE PROTEIN-RELATED"/>
    <property type="match status" value="1"/>
</dbReference>
<evidence type="ECO:0000256" key="3">
    <source>
        <dbReference type="ARBA" id="ARBA00022692"/>
    </source>
</evidence>
<keyword evidence="3 7" id="KW-0812">Transmembrane</keyword>
<keyword evidence="6" id="KW-0175">Coiled coil</keyword>
<evidence type="ECO:0000313" key="9">
    <source>
        <dbReference type="EMBL" id="MCM1988185.1"/>
    </source>
</evidence>
<evidence type="ECO:0000256" key="4">
    <source>
        <dbReference type="ARBA" id="ARBA00022989"/>
    </source>
</evidence>
<proteinExistence type="predicted"/>
<protein>
    <submittedName>
        <fullName evidence="9">Type II secretion system F family protein</fullName>
    </submittedName>
</protein>
<evidence type="ECO:0000259" key="8">
    <source>
        <dbReference type="Pfam" id="PF00482"/>
    </source>
</evidence>
<name>A0A9J6NW86_9CLOT</name>
<feature type="domain" description="Type II secretion system protein GspF" evidence="8">
    <location>
        <begin position="150"/>
        <end position="275"/>
    </location>
</feature>
<organism evidence="9 10">
    <name type="scientific">Oceanirhabdus seepicola</name>
    <dbReference type="NCBI Taxonomy" id="2828781"/>
    <lineage>
        <taxon>Bacteria</taxon>
        <taxon>Bacillati</taxon>
        <taxon>Bacillota</taxon>
        <taxon>Clostridia</taxon>
        <taxon>Eubacteriales</taxon>
        <taxon>Clostridiaceae</taxon>
        <taxon>Oceanirhabdus</taxon>
    </lineage>
</organism>
<accession>A0A9J6NW86</accession>
<evidence type="ECO:0000256" key="2">
    <source>
        <dbReference type="ARBA" id="ARBA00022475"/>
    </source>
</evidence>
<evidence type="ECO:0000256" key="6">
    <source>
        <dbReference type="SAM" id="Coils"/>
    </source>
</evidence>